<keyword evidence="3" id="KW-1003">Cell membrane</keyword>
<dbReference type="GO" id="GO:0005886">
    <property type="term" value="C:plasma membrane"/>
    <property type="evidence" value="ECO:0007669"/>
    <property type="project" value="UniProtKB-SubCell"/>
</dbReference>
<sequence length="331" mass="37292">MKRKRKAAKKTRKAVLILLFLFLLGGAAAASWMKNDYDRAREESLRQIEESGGSLENAGDIEFNSPVDDLDYINVLLVGLDREDGSSRTDTIMLAQYRPNEDKARLVSLMRDAYVSIPGYRDNKLNTAYFLGGLELLRQTLKENFDIDVHYYAQVDFDGFVRVVDTLAPSGVEVDVEKRMYYDGGGSLVIDFQPGPQIMDGEDALKYVRFRNDYENDFGRVRRQQEMLSILKNELLSLSGVRRIPQVLGSIEPYIQTNISTQKLLSYGSDFFLSGIDEIETLTIPVDGSYVDATYPHAGAVLELDLEENKQALHDFLEIDSPSSLTSHGSE</sequence>
<gene>
    <name evidence="14" type="ORF">SAMN05421736_10573</name>
</gene>
<name>A0A1H3PKY9_9BACI</name>
<evidence type="ECO:0000256" key="2">
    <source>
        <dbReference type="ARBA" id="ARBA00006068"/>
    </source>
</evidence>
<dbReference type="AlphaFoldDB" id="A0A1H3PKY9"/>
<dbReference type="STRING" id="1503961.SAMN05421736_10573"/>
<dbReference type="InterPro" id="IPR004474">
    <property type="entry name" value="LytR_CpsA_psr"/>
</dbReference>
<keyword evidence="15" id="KW-1185">Reference proteome</keyword>
<evidence type="ECO:0000256" key="8">
    <source>
        <dbReference type="ARBA" id="ARBA00023136"/>
    </source>
</evidence>
<keyword evidence="12" id="KW-0732">Signal</keyword>
<reference evidence="15" key="1">
    <citation type="submission" date="2016-10" db="EMBL/GenBank/DDBJ databases">
        <authorList>
            <person name="Varghese N."/>
            <person name="Submissions S."/>
        </authorList>
    </citation>
    <scope>NUCLEOTIDE SEQUENCE [LARGE SCALE GENOMIC DNA]</scope>
    <source>
        <strain evidence="15">SP</strain>
    </source>
</reference>
<evidence type="ECO:0000256" key="5">
    <source>
        <dbReference type="ARBA" id="ARBA00022968"/>
    </source>
</evidence>
<evidence type="ECO:0000256" key="6">
    <source>
        <dbReference type="ARBA" id="ARBA00022989"/>
    </source>
</evidence>
<dbReference type="NCBIfam" id="TIGR00350">
    <property type="entry name" value="lytR_cpsA_psr"/>
    <property type="match status" value="1"/>
</dbReference>
<keyword evidence="6" id="KW-1133">Transmembrane helix</keyword>
<dbReference type="Proteomes" id="UP000198935">
    <property type="component" value="Unassembled WGS sequence"/>
</dbReference>
<dbReference type="EMBL" id="FNPI01000005">
    <property type="protein sequence ID" value="SDZ01119.1"/>
    <property type="molecule type" value="Genomic_DNA"/>
</dbReference>
<keyword evidence="8" id="KW-0472">Membrane</keyword>
<evidence type="ECO:0000256" key="1">
    <source>
        <dbReference type="ARBA" id="ARBA00004401"/>
    </source>
</evidence>
<evidence type="ECO:0000256" key="12">
    <source>
        <dbReference type="SAM" id="SignalP"/>
    </source>
</evidence>
<evidence type="ECO:0000256" key="4">
    <source>
        <dbReference type="ARBA" id="ARBA00022692"/>
    </source>
</evidence>
<feature type="chain" id="PRO_5011564287" description="Regulatory protein MsrR" evidence="12">
    <location>
        <begin position="30"/>
        <end position="331"/>
    </location>
</feature>
<evidence type="ECO:0000313" key="15">
    <source>
        <dbReference type="Proteomes" id="UP000198935"/>
    </source>
</evidence>
<dbReference type="PANTHER" id="PTHR33392">
    <property type="entry name" value="POLYISOPRENYL-TEICHOIC ACID--PEPTIDOGLYCAN TEICHOIC ACID TRANSFERASE TAGU"/>
    <property type="match status" value="1"/>
</dbReference>
<keyword evidence="9" id="KW-0804">Transcription</keyword>
<dbReference type="Pfam" id="PF03816">
    <property type="entry name" value="LytR_cpsA_psr"/>
    <property type="match status" value="1"/>
</dbReference>
<comment type="similarity">
    <text evidence="2">Belongs to the LytR/CpsA/Psr (LCP) family.</text>
</comment>
<evidence type="ECO:0000313" key="14">
    <source>
        <dbReference type="EMBL" id="SDZ01119.1"/>
    </source>
</evidence>
<dbReference type="GO" id="GO:0071555">
    <property type="term" value="P:cell wall organization"/>
    <property type="evidence" value="ECO:0007669"/>
    <property type="project" value="UniProtKB-KW"/>
</dbReference>
<dbReference type="InterPro" id="IPR050922">
    <property type="entry name" value="LytR/CpsA/Psr_CW_biosynth"/>
</dbReference>
<protein>
    <recommendedName>
        <fullName evidence="11">Regulatory protein MsrR</fullName>
    </recommendedName>
</protein>
<comment type="subcellular location">
    <subcellularLocation>
        <location evidence="1">Cell membrane</location>
        <topology evidence="1">Single-pass type II membrane protein</topology>
    </subcellularLocation>
</comment>
<keyword evidence="4" id="KW-0812">Transmembrane</keyword>
<dbReference type="PANTHER" id="PTHR33392:SF8">
    <property type="entry name" value="REGULATORY PROTEIN MSRR"/>
    <property type="match status" value="1"/>
</dbReference>
<keyword evidence="7" id="KW-0805">Transcription regulation</keyword>
<evidence type="ECO:0000256" key="11">
    <source>
        <dbReference type="ARBA" id="ARBA00040752"/>
    </source>
</evidence>
<evidence type="ECO:0000256" key="7">
    <source>
        <dbReference type="ARBA" id="ARBA00023015"/>
    </source>
</evidence>
<accession>A0A1H3PKY9</accession>
<evidence type="ECO:0000256" key="9">
    <source>
        <dbReference type="ARBA" id="ARBA00023163"/>
    </source>
</evidence>
<proteinExistence type="inferred from homology"/>
<evidence type="ECO:0000256" key="10">
    <source>
        <dbReference type="ARBA" id="ARBA00037178"/>
    </source>
</evidence>
<evidence type="ECO:0000256" key="3">
    <source>
        <dbReference type="ARBA" id="ARBA00022475"/>
    </source>
</evidence>
<dbReference type="Gene3D" id="3.40.630.190">
    <property type="entry name" value="LCP protein"/>
    <property type="match status" value="1"/>
</dbReference>
<feature type="signal peptide" evidence="12">
    <location>
        <begin position="1"/>
        <end position="29"/>
    </location>
</feature>
<comment type="function">
    <text evidence="10">Involved in SarA attenuation. Affects resistance to oxacillin and teicoplanin, as well as the synthesis of virulence factors.</text>
</comment>
<organism evidence="14 15">
    <name type="scientific">Evansella caseinilytica</name>
    <dbReference type="NCBI Taxonomy" id="1503961"/>
    <lineage>
        <taxon>Bacteria</taxon>
        <taxon>Bacillati</taxon>
        <taxon>Bacillota</taxon>
        <taxon>Bacilli</taxon>
        <taxon>Bacillales</taxon>
        <taxon>Bacillaceae</taxon>
        <taxon>Evansella</taxon>
    </lineage>
</organism>
<dbReference type="OrthoDB" id="9782542at2"/>
<keyword evidence="5" id="KW-0735">Signal-anchor</keyword>
<evidence type="ECO:0000259" key="13">
    <source>
        <dbReference type="Pfam" id="PF03816"/>
    </source>
</evidence>
<feature type="domain" description="Cell envelope-related transcriptional attenuator" evidence="13">
    <location>
        <begin position="88"/>
        <end position="235"/>
    </location>
</feature>